<protein>
    <submittedName>
        <fullName evidence="1">Uncharacterized protein</fullName>
    </submittedName>
</protein>
<dbReference type="Proteomes" id="UP000180043">
    <property type="component" value="Unassembled WGS sequence"/>
</dbReference>
<dbReference type="AlphaFoldDB" id="A0A1S1LYJ3"/>
<dbReference type="EMBL" id="MLIQ01000005">
    <property type="protein sequence ID" value="OHU60910.1"/>
    <property type="molecule type" value="Genomic_DNA"/>
</dbReference>
<gene>
    <name evidence="1" type="ORF">BKG82_00960</name>
</gene>
<evidence type="ECO:0000313" key="1">
    <source>
        <dbReference type="EMBL" id="OHU60910.1"/>
    </source>
</evidence>
<proteinExistence type="predicted"/>
<organism evidence="1 2">
    <name type="scientific">Mycobacteroides chelonae</name>
    <name type="common">Mycobacterium chelonae</name>
    <dbReference type="NCBI Taxonomy" id="1774"/>
    <lineage>
        <taxon>Bacteria</taxon>
        <taxon>Bacillati</taxon>
        <taxon>Actinomycetota</taxon>
        <taxon>Actinomycetes</taxon>
        <taxon>Mycobacteriales</taxon>
        <taxon>Mycobacteriaceae</taxon>
        <taxon>Mycobacteroides</taxon>
    </lineage>
</organism>
<evidence type="ECO:0000313" key="2">
    <source>
        <dbReference type="Proteomes" id="UP000180043"/>
    </source>
</evidence>
<accession>A0A1S1LYJ3</accession>
<reference evidence="1 2" key="1">
    <citation type="submission" date="2016-10" db="EMBL/GenBank/DDBJ databases">
        <title>Evaluation of Human, Veterinary and Environmental Mycobacterium chelonae Isolates by Core Genome Phylogenomic Analysis, Targeted Gene Comparison, and Anti-microbial Susceptibility Patterns: A Tale of Mistaken Identities.</title>
        <authorList>
            <person name="Fogelson S.B."/>
            <person name="Camus A.C."/>
            <person name="Lorenz W."/>
            <person name="Vasireddy R."/>
            <person name="Vasireddy S."/>
            <person name="Smith T."/>
            <person name="Brown-Elliott B.A."/>
            <person name="Wallace R.J.Jr."/>
            <person name="Hasan N.A."/>
            <person name="Reischl U."/>
            <person name="Sanchez S."/>
        </authorList>
    </citation>
    <scope>NUCLEOTIDE SEQUENCE [LARGE SCALE GENOMIC DNA]</scope>
    <source>
        <strain evidence="1 2">15515</strain>
    </source>
</reference>
<name>A0A1S1LYJ3_MYCCH</name>
<sequence length="80" mass="8431">MLGIVLGFGFGAWDSSEAVHEPLLVVPGDIVGGDVFDVGQGVQRAAAKRGIRAPSSPHCTLTPVHLKVRPPADNAWGQRF</sequence>
<comment type="caution">
    <text evidence="1">The sequence shown here is derived from an EMBL/GenBank/DDBJ whole genome shotgun (WGS) entry which is preliminary data.</text>
</comment>